<evidence type="ECO:0000313" key="5">
    <source>
        <dbReference type="Proteomes" id="UP000199021"/>
    </source>
</evidence>
<dbReference type="RefSeq" id="WP_090164903.1">
    <property type="nucleotide sequence ID" value="NZ_FOFB01000001.1"/>
</dbReference>
<dbReference type="EMBL" id="FOFB01000001">
    <property type="protein sequence ID" value="SEP59106.1"/>
    <property type="molecule type" value="Genomic_DNA"/>
</dbReference>
<dbReference type="OrthoDB" id="653949at2"/>
<feature type="compositionally biased region" description="Low complexity" evidence="1">
    <location>
        <begin position="273"/>
        <end position="298"/>
    </location>
</feature>
<keyword evidence="2" id="KW-0812">Transmembrane</keyword>
<dbReference type="InterPro" id="IPR036680">
    <property type="entry name" value="SPOR-like_sf"/>
</dbReference>
<dbReference type="InParanoid" id="A0A1H8Z3Y7"/>
<feature type="region of interest" description="Disordered" evidence="1">
    <location>
        <begin position="221"/>
        <end position="298"/>
    </location>
</feature>
<evidence type="ECO:0000256" key="1">
    <source>
        <dbReference type="SAM" id="MobiDB-lite"/>
    </source>
</evidence>
<accession>A0A1H8Z3Y7</accession>
<feature type="compositionally biased region" description="Low complexity" evidence="1">
    <location>
        <begin position="155"/>
        <end position="169"/>
    </location>
</feature>
<dbReference type="STRING" id="478744.SAMN05444359_101166"/>
<dbReference type="InterPro" id="IPR040495">
    <property type="entry name" value="HU-CCDC81_bac_1"/>
</dbReference>
<protein>
    <recommendedName>
        <fullName evidence="3">CCDC81-like prokaryotic HU domain-containing protein</fullName>
    </recommendedName>
</protein>
<dbReference type="Pfam" id="PF18174">
    <property type="entry name" value="HU-CCDC81_bac_1"/>
    <property type="match status" value="1"/>
</dbReference>
<keyword evidence="5" id="KW-1185">Reference proteome</keyword>
<feature type="compositionally biased region" description="Pro residues" evidence="1">
    <location>
        <begin position="229"/>
        <end position="241"/>
    </location>
</feature>
<keyword evidence="2" id="KW-1133">Transmembrane helix</keyword>
<feature type="region of interest" description="Disordered" evidence="1">
    <location>
        <begin position="145"/>
        <end position="171"/>
    </location>
</feature>
<evidence type="ECO:0000313" key="4">
    <source>
        <dbReference type="EMBL" id="SEP59106.1"/>
    </source>
</evidence>
<dbReference type="GO" id="GO:0042834">
    <property type="term" value="F:peptidoglycan binding"/>
    <property type="evidence" value="ECO:0007669"/>
    <property type="project" value="InterPro"/>
</dbReference>
<dbReference type="AlphaFoldDB" id="A0A1H8Z3Y7"/>
<gene>
    <name evidence="4" type="ORF">SAMN05444359_101166</name>
</gene>
<name>A0A1H8Z3Y7_9BACT</name>
<proteinExistence type="predicted"/>
<keyword evidence="2" id="KW-0472">Membrane</keyword>
<reference evidence="5" key="1">
    <citation type="submission" date="2016-10" db="EMBL/GenBank/DDBJ databases">
        <authorList>
            <person name="Varghese N."/>
            <person name="Submissions S."/>
        </authorList>
    </citation>
    <scope>NUCLEOTIDE SEQUENCE [LARGE SCALE GENOMIC DNA]</scope>
    <source>
        <strain evidence="5">DSM 24740</strain>
    </source>
</reference>
<sequence>MSKQITDIIRGILMEEDQVCLPGIGTLRLTPQPALISPIEGKATPPSEQVSFNANLVLDDGRILRGLTESTALDRTAAQAELAAFLEQTKENLDAGRSVTLEGIGRLFRHFDGQLRFTAGGDNFSKASFGLPAVDIRPIARTEKRAATSDPMLGTPLAASTDTAPASAPQKKAPGGILYDPELRKILWYVAAFLGSIALLCLLYLLGTTIASALNDEPTPIVQTDEGPAPQPPIIRKPLPPVDAGRVVPDDPPRLRQTDSEDKPDRSYQQTEPAAQNNTDQTTTTTPTPARSSTSSSSNVALIATGLYGSSRNVEKNIARIKAAGYDAFSSPDGRYTRVGVRLEYQTEEERFNALNRIRRLFSEDAFVWELNGERMSVQ</sequence>
<feature type="compositionally biased region" description="Basic and acidic residues" evidence="1">
    <location>
        <begin position="248"/>
        <end position="266"/>
    </location>
</feature>
<dbReference type="Proteomes" id="UP000199021">
    <property type="component" value="Unassembled WGS sequence"/>
</dbReference>
<dbReference type="SUPFAM" id="SSF110997">
    <property type="entry name" value="Sporulation related repeat"/>
    <property type="match status" value="1"/>
</dbReference>
<evidence type="ECO:0000259" key="3">
    <source>
        <dbReference type="Pfam" id="PF18174"/>
    </source>
</evidence>
<feature type="domain" description="CCDC81-like prokaryotic HU" evidence="3">
    <location>
        <begin position="4"/>
        <end position="60"/>
    </location>
</feature>
<organism evidence="4 5">
    <name type="scientific">Neolewinella agarilytica</name>
    <dbReference type="NCBI Taxonomy" id="478744"/>
    <lineage>
        <taxon>Bacteria</taxon>
        <taxon>Pseudomonadati</taxon>
        <taxon>Bacteroidota</taxon>
        <taxon>Saprospiria</taxon>
        <taxon>Saprospirales</taxon>
        <taxon>Lewinellaceae</taxon>
        <taxon>Neolewinella</taxon>
    </lineage>
</organism>
<feature type="transmembrane region" description="Helical" evidence="2">
    <location>
        <begin position="186"/>
        <end position="206"/>
    </location>
</feature>
<evidence type="ECO:0000256" key="2">
    <source>
        <dbReference type="SAM" id="Phobius"/>
    </source>
</evidence>